<evidence type="ECO:0000256" key="3">
    <source>
        <dbReference type="ARBA" id="ARBA00012030"/>
    </source>
</evidence>
<dbReference type="PANTHER" id="PTHR33693">
    <property type="entry name" value="TYPE-5 URACIL-DNA GLYCOSYLASE"/>
    <property type="match status" value="1"/>
</dbReference>
<keyword evidence="7" id="KW-0227">DNA damage</keyword>
<proteinExistence type="inferred from homology"/>
<keyword evidence="10" id="KW-0411">Iron-sulfur</keyword>
<sequence length="219" mass="24245">MTNSLSQDERRAALEAIAAEIRACAKCPLHAAGRTNAVPGAGNYAAEIMFIGEGPGFNEDRQGLPFVGQSGKLLDELLSMIGMRRAQVFITNVVKCRPPENRDPLPEEIATCTQAYLYRQIELIAPKVIVTLGRFSMGLFFPNAKITQIHGRAKWENGRAYLPLYHPAAVLRNMMALKPQMEADFRKIPQLLAEWADRQRAAQSASAPPTEPPEQLTLF</sequence>
<dbReference type="CDD" id="cd10030">
    <property type="entry name" value="UDG-F4_TTUDGA_SPO1dp_like"/>
    <property type="match status" value="1"/>
</dbReference>
<dbReference type="GO" id="GO:0004844">
    <property type="term" value="F:uracil DNA N-glycosylase activity"/>
    <property type="evidence" value="ECO:0007669"/>
    <property type="project" value="UniProtKB-EC"/>
</dbReference>
<keyword evidence="9" id="KW-0408">Iron</keyword>
<name>A0A2M8PBJ6_9CHLR</name>
<evidence type="ECO:0000256" key="4">
    <source>
        <dbReference type="ARBA" id="ARBA00019403"/>
    </source>
</evidence>
<evidence type="ECO:0000256" key="1">
    <source>
        <dbReference type="ARBA" id="ARBA00001400"/>
    </source>
</evidence>
<gene>
    <name evidence="14" type="ORF">CUN49_13170</name>
</gene>
<evidence type="ECO:0000259" key="13">
    <source>
        <dbReference type="SMART" id="SM00986"/>
    </source>
</evidence>
<dbReference type="NCBIfam" id="TIGR00758">
    <property type="entry name" value="UDG_fam4"/>
    <property type="match status" value="1"/>
</dbReference>
<protein>
    <recommendedName>
        <fullName evidence="4">Type-4 uracil-DNA glycosylase</fullName>
        <ecNumber evidence="3">3.2.2.27</ecNumber>
    </recommendedName>
</protein>
<keyword evidence="8" id="KW-0378">Hydrolase</keyword>
<comment type="catalytic activity">
    <reaction evidence="1">
        <text>Hydrolyzes single-stranded DNA or mismatched double-stranded DNA and polynucleotides, releasing free uracil.</text>
        <dbReference type="EC" id="3.2.2.27"/>
    </reaction>
</comment>
<evidence type="ECO:0000256" key="2">
    <source>
        <dbReference type="ARBA" id="ARBA00006521"/>
    </source>
</evidence>
<evidence type="ECO:0000313" key="14">
    <source>
        <dbReference type="EMBL" id="PJF34927.1"/>
    </source>
</evidence>
<dbReference type="Proteomes" id="UP000229681">
    <property type="component" value="Unassembled WGS sequence"/>
</dbReference>
<dbReference type="InterPro" id="IPR051536">
    <property type="entry name" value="UDG_Type-4/5"/>
</dbReference>
<dbReference type="SMART" id="SM00987">
    <property type="entry name" value="UreE_C"/>
    <property type="match status" value="1"/>
</dbReference>
<evidence type="ECO:0000256" key="7">
    <source>
        <dbReference type="ARBA" id="ARBA00022763"/>
    </source>
</evidence>
<dbReference type="SMART" id="SM00986">
    <property type="entry name" value="UDG"/>
    <property type="match status" value="1"/>
</dbReference>
<dbReference type="GO" id="GO:0051539">
    <property type="term" value="F:4 iron, 4 sulfur cluster binding"/>
    <property type="evidence" value="ECO:0007669"/>
    <property type="project" value="UniProtKB-KW"/>
</dbReference>
<evidence type="ECO:0000256" key="12">
    <source>
        <dbReference type="SAM" id="MobiDB-lite"/>
    </source>
</evidence>
<reference evidence="14 15" key="1">
    <citation type="submission" date="2017-11" db="EMBL/GenBank/DDBJ databases">
        <title>Evolution of Phototrophy in the Chloroflexi Phylum Driven by Horizontal Gene Transfer.</title>
        <authorList>
            <person name="Ward L.M."/>
            <person name="Hemp J."/>
            <person name="Shih P.M."/>
            <person name="Mcglynn S.E."/>
            <person name="Fischer W."/>
        </authorList>
    </citation>
    <scope>NUCLEOTIDE SEQUENCE [LARGE SCALE GENOMIC DNA]</scope>
    <source>
        <strain evidence="14">JP3_13</strain>
    </source>
</reference>
<dbReference type="GO" id="GO:0006281">
    <property type="term" value="P:DNA repair"/>
    <property type="evidence" value="ECO:0007669"/>
    <property type="project" value="UniProtKB-KW"/>
</dbReference>
<comment type="caution">
    <text evidence="14">The sequence shown here is derived from an EMBL/GenBank/DDBJ whole genome shotgun (WGS) entry which is preliminary data.</text>
</comment>
<dbReference type="GO" id="GO:0046872">
    <property type="term" value="F:metal ion binding"/>
    <property type="evidence" value="ECO:0007669"/>
    <property type="project" value="UniProtKB-KW"/>
</dbReference>
<evidence type="ECO:0000256" key="5">
    <source>
        <dbReference type="ARBA" id="ARBA00022485"/>
    </source>
</evidence>
<evidence type="ECO:0000256" key="8">
    <source>
        <dbReference type="ARBA" id="ARBA00022801"/>
    </source>
</evidence>
<dbReference type="AlphaFoldDB" id="A0A2M8PBJ6"/>
<comment type="similarity">
    <text evidence="2">Belongs to the uracil-DNA glycosylase (UDG) superfamily. Type 4 (UDGa) family.</text>
</comment>
<dbReference type="InterPro" id="IPR005273">
    <property type="entry name" value="Ura-DNA_glyco_family4"/>
</dbReference>
<evidence type="ECO:0000256" key="9">
    <source>
        <dbReference type="ARBA" id="ARBA00023004"/>
    </source>
</evidence>
<keyword evidence="6" id="KW-0479">Metal-binding</keyword>
<evidence type="ECO:0000256" key="10">
    <source>
        <dbReference type="ARBA" id="ARBA00023014"/>
    </source>
</evidence>
<evidence type="ECO:0000256" key="6">
    <source>
        <dbReference type="ARBA" id="ARBA00022723"/>
    </source>
</evidence>
<dbReference type="EC" id="3.2.2.27" evidence="3"/>
<feature type="region of interest" description="Disordered" evidence="12">
    <location>
        <begin position="199"/>
        <end position="219"/>
    </location>
</feature>
<dbReference type="PANTHER" id="PTHR33693:SF1">
    <property type="entry name" value="TYPE-4 URACIL-DNA GLYCOSYLASE"/>
    <property type="match status" value="1"/>
</dbReference>
<organism evidence="14 15">
    <name type="scientific">Candidatus Thermofonsia Clade 1 bacterium</name>
    <dbReference type="NCBI Taxonomy" id="2364210"/>
    <lineage>
        <taxon>Bacteria</taxon>
        <taxon>Bacillati</taxon>
        <taxon>Chloroflexota</taxon>
        <taxon>Candidatus Thermofontia</taxon>
        <taxon>Candidatus Thermofonsia Clade 1</taxon>
    </lineage>
</organism>
<keyword evidence="11" id="KW-0234">DNA repair</keyword>
<dbReference type="EMBL" id="PGTM01000241">
    <property type="protein sequence ID" value="PJF34927.1"/>
    <property type="molecule type" value="Genomic_DNA"/>
</dbReference>
<feature type="domain" description="Uracil-DNA glycosylase-like" evidence="13">
    <location>
        <begin position="39"/>
        <end position="186"/>
    </location>
</feature>
<dbReference type="InterPro" id="IPR036895">
    <property type="entry name" value="Uracil-DNA_glycosylase-like_sf"/>
</dbReference>
<evidence type="ECO:0000256" key="11">
    <source>
        <dbReference type="ARBA" id="ARBA00023204"/>
    </source>
</evidence>
<dbReference type="SUPFAM" id="SSF52141">
    <property type="entry name" value="Uracil-DNA glycosylase-like"/>
    <property type="match status" value="1"/>
</dbReference>
<dbReference type="Gene3D" id="3.40.470.10">
    <property type="entry name" value="Uracil-DNA glycosylase-like domain"/>
    <property type="match status" value="1"/>
</dbReference>
<dbReference type="InterPro" id="IPR005122">
    <property type="entry name" value="Uracil-DNA_glycosylase-like"/>
</dbReference>
<accession>A0A2M8PBJ6</accession>
<dbReference type="Pfam" id="PF03167">
    <property type="entry name" value="UDG"/>
    <property type="match status" value="1"/>
</dbReference>
<keyword evidence="5" id="KW-0004">4Fe-4S</keyword>
<evidence type="ECO:0000313" key="15">
    <source>
        <dbReference type="Proteomes" id="UP000229681"/>
    </source>
</evidence>